<evidence type="ECO:0000313" key="2">
    <source>
        <dbReference type="EMBL" id="KIX05841.1"/>
    </source>
</evidence>
<accession>A0A0D2IRS6</accession>
<reference evidence="2 3" key="1">
    <citation type="submission" date="2015-01" db="EMBL/GenBank/DDBJ databases">
        <title>The Genome Sequence of Rhinocladiella mackenzie CBS 650.93.</title>
        <authorList>
            <consortium name="The Broad Institute Genomics Platform"/>
            <person name="Cuomo C."/>
            <person name="de Hoog S."/>
            <person name="Gorbushina A."/>
            <person name="Stielow B."/>
            <person name="Teixiera M."/>
            <person name="Abouelleil A."/>
            <person name="Chapman S.B."/>
            <person name="Priest M."/>
            <person name="Young S.K."/>
            <person name="Wortman J."/>
            <person name="Nusbaum C."/>
            <person name="Birren B."/>
        </authorList>
    </citation>
    <scope>NUCLEOTIDE SEQUENCE [LARGE SCALE GENOMIC DNA]</scope>
    <source>
        <strain evidence="2 3">CBS 650.93</strain>
    </source>
</reference>
<dbReference type="InterPro" id="IPR041018">
    <property type="entry name" value="ADPRTs_Tse2"/>
</dbReference>
<feature type="domain" description="Tse2 ADP-ribosyltransferase toxin" evidence="1">
    <location>
        <begin position="1"/>
        <end position="79"/>
    </location>
</feature>
<dbReference type="Pfam" id="PF18648">
    <property type="entry name" value="ADPRTs_Tse2"/>
    <property type="match status" value="1"/>
</dbReference>
<dbReference type="AlphaFoldDB" id="A0A0D2IRS6"/>
<dbReference type="HOGENOM" id="CLU_2321643_0_0_1"/>
<dbReference type="EMBL" id="KN847477">
    <property type="protein sequence ID" value="KIX05841.1"/>
    <property type="molecule type" value="Genomic_DNA"/>
</dbReference>
<sequence>MQELARNAFDYYRDEDETSRPVLISIKKGTVLPPSLIAFHQDPSFFSLQPFHSMKLHEFNNILDEFYATHATVFDAEEWFGKNNFYEAAADADPEQWPT</sequence>
<dbReference type="Proteomes" id="UP000053617">
    <property type="component" value="Unassembled WGS sequence"/>
</dbReference>
<keyword evidence="3" id="KW-1185">Reference proteome</keyword>
<gene>
    <name evidence="2" type="ORF">Z518_03814</name>
</gene>
<dbReference type="OrthoDB" id="10266325at2759"/>
<proteinExistence type="predicted"/>
<name>A0A0D2IRS6_9EURO</name>
<dbReference type="VEuPathDB" id="FungiDB:Z518_03814"/>
<dbReference type="GeneID" id="25291885"/>
<organism evidence="2 3">
    <name type="scientific">Rhinocladiella mackenziei CBS 650.93</name>
    <dbReference type="NCBI Taxonomy" id="1442369"/>
    <lineage>
        <taxon>Eukaryota</taxon>
        <taxon>Fungi</taxon>
        <taxon>Dikarya</taxon>
        <taxon>Ascomycota</taxon>
        <taxon>Pezizomycotina</taxon>
        <taxon>Eurotiomycetes</taxon>
        <taxon>Chaetothyriomycetidae</taxon>
        <taxon>Chaetothyriales</taxon>
        <taxon>Herpotrichiellaceae</taxon>
        <taxon>Rhinocladiella</taxon>
    </lineage>
</organism>
<dbReference type="RefSeq" id="XP_013272977.1">
    <property type="nucleotide sequence ID" value="XM_013417523.1"/>
</dbReference>
<protein>
    <recommendedName>
        <fullName evidence="1">Tse2 ADP-ribosyltransferase toxin domain-containing protein</fullName>
    </recommendedName>
</protein>
<evidence type="ECO:0000259" key="1">
    <source>
        <dbReference type="Pfam" id="PF18648"/>
    </source>
</evidence>
<evidence type="ECO:0000313" key="3">
    <source>
        <dbReference type="Proteomes" id="UP000053617"/>
    </source>
</evidence>